<organism evidence="2 3">
    <name type="scientific">Onchocerca volvulus</name>
    <dbReference type="NCBI Taxonomy" id="6282"/>
    <lineage>
        <taxon>Eukaryota</taxon>
        <taxon>Metazoa</taxon>
        <taxon>Ecdysozoa</taxon>
        <taxon>Nematoda</taxon>
        <taxon>Chromadorea</taxon>
        <taxon>Rhabditida</taxon>
        <taxon>Spirurina</taxon>
        <taxon>Spiruromorpha</taxon>
        <taxon>Filarioidea</taxon>
        <taxon>Onchocercidae</taxon>
        <taxon>Onchocerca</taxon>
    </lineage>
</organism>
<dbReference type="AlphaFoldDB" id="A0A8R1XRP9"/>
<sequence length="229" mass="26650">MNSIERLCVVAFPIYYYTRSIRISYSLIIAQYTITVIAITFTVVASLIEPTRHISNFCLLQSVYKSQFYSTLLLLTSSTSLLSVIFMIIVVIILRKYGLKKFYNTIHRQDIYQSHLIFLRTANLRMLSTCHNDKIYNCLAIKLPTTTSSRKIIAYISQEKCGDKKSICLFYCFFVSFMIDGYVRSMSNSNMNRKSGAQYLSSHSNRDLSHFLRKQKRYTHIALVEKHSF</sequence>
<reference evidence="3" key="1">
    <citation type="submission" date="2013-10" db="EMBL/GenBank/DDBJ databases">
        <title>Genome sequencing of Onchocerca volvulus.</title>
        <authorList>
            <person name="Cotton J."/>
            <person name="Tsai J."/>
            <person name="Stanley E."/>
            <person name="Tracey A."/>
            <person name="Holroyd N."/>
            <person name="Lustigman S."/>
            <person name="Berriman M."/>
        </authorList>
    </citation>
    <scope>NUCLEOTIDE SEQUENCE</scope>
</reference>
<dbReference type="EnsemblMetazoa" id="OVOC12285.1">
    <property type="protein sequence ID" value="OVOC12285.1"/>
    <property type="gene ID" value="WBGene00249094"/>
</dbReference>
<name>A0A8R1XRP9_ONCVO</name>
<proteinExistence type="predicted"/>
<evidence type="ECO:0008006" key="4">
    <source>
        <dbReference type="Google" id="ProtNLM"/>
    </source>
</evidence>
<dbReference type="Proteomes" id="UP000024404">
    <property type="component" value="Unassembled WGS sequence"/>
</dbReference>
<dbReference type="EMBL" id="CMVM020000419">
    <property type="status" value="NOT_ANNOTATED_CDS"/>
    <property type="molecule type" value="Genomic_DNA"/>
</dbReference>
<feature type="transmembrane region" description="Helical" evidence="1">
    <location>
        <begin position="68"/>
        <end position="94"/>
    </location>
</feature>
<protein>
    <recommendedName>
        <fullName evidence="4">G-protein coupled receptors family 1 profile domain-containing protein</fullName>
    </recommendedName>
</protein>
<evidence type="ECO:0000313" key="3">
    <source>
        <dbReference type="Proteomes" id="UP000024404"/>
    </source>
</evidence>
<keyword evidence="1" id="KW-1133">Transmembrane helix</keyword>
<evidence type="ECO:0000313" key="2">
    <source>
        <dbReference type="EnsemblMetazoa" id="OVOC12285.1"/>
    </source>
</evidence>
<reference evidence="2" key="2">
    <citation type="submission" date="2022-06" db="UniProtKB">
        <authorList>
            <consortium name="EnsemblMetazoa"/>
        </authorList>
    </citation>
    <scope>IDENTIFICATION</scope>
</reference>
<accession>A0A8R1XRP9</accession>
<keyword evidence="1" id="KW-0472">Membrane</keyword>
<evidence type="ECO:0000256" key="1">
    <source>
        <dbReference type="SAM" id="Phobius"/>
    </source>
</evidence>
<keyword evidence="3" id="KW-1185">Reference proteome</keyword>
<feature type="transmembrane region" description="Helical" evidence="1">
    <location>
        <begin position="25"/>
        <end position="48"/>
    </location>
</feature>
<keyword evidence="1" id="KW-0812">Transmembrane</keyword>
<feature type="transmembrane region" description="Helical" evidence="1">
    <location>
        <begin position="166"/>
        <end position="183"/>
    </location>
</feature>